<dbReference type="GO" id="GO:0005524">
    <property type="term" value="F:ATP binding"/>
    <property type="evidence" value="ECO:0007669"/>
    <property type="project" value="UniProtKB-KW"/>
</dbReference>
<proteinExistence type="predicted"/>
<feature type="compositionally biased region" description="Acidic residues" evidence="7">
    <location>
        <begin position="1"/>
        <end position="10"/>
    </location>
</feature>
<evidence type="ECO:0000313" key="10">
    <source>
        <dbReference type="Ensembl" id="ENSAPOP00000007065.1"/>
    </source>
</evidence>
<evidence type="ECO:0000256" key="7">
    <source>
        <dbReference type="SAM" id="MobiDB-lite"/>
    </source>
</evidence>
<dbReference type="InterPro" id="IPR043136">
    <property type="entry name" value="B30.2/SPRY_sf"/>
</dbReference>
<protein>
    <submittedName>
        <fullName evidence="10">NACHT, LRR and PYD domains-containing protein 3-like</fullName>
    </submittedName>
</protein>
<evidence type="ECO:0000256" key="2">
    <source>
        <dbReference type="ARBA" id="ARBA00022490"/>
    </source>
</evidence>
<dbReference type="Ensembl" id="ENSAPOT00000005586.1">
    <property type="protein sequence ID" value="ENSAPOP00000007065.1"/>
    <property type="gene ID" value="ENSAPOG00000008963.1"/>
</dbReference>
<dbReference type="InterPro" id="IPR003877">
    <property type="entry name" value="SPRY_dom"/>
</dbReference>
<keyword evidence="5" id="KW-0547">Nucleotide-binding</keyword>
<dbReference type="InterPro" id="IPR001611">
    <property type="entry name" value="Leu-rich_rpt"/>
</dbReference>
<dbReference type="Gene3D" id="2.60.120.920">
    <property type="match status" value="1"/>
</dbReference>
<feature type="region of interest" description="Disordered" evidence="7">
    <location>
        <begin position="1"/>
        <end position="165"/>
    </location>
</feature>
<dbReference type="Pfam" id="PF14484">
    <property type="entry name" value="FISNA"/>
    <property type="match status" value="1"/>
</dbReference>
<evidence type="ECO:0000256" key="4">
    <source>
        <dbReference type="ARBA" id="ARBA00022737"/>
    </source>
</evidence>
<dbReference type="InterPro" id="IPR006574">
    <property type="entry name" value="PRY"/>
</dbReference>
<dbReference type="Pfam" id="PF13765">
    <property type="entry name" value="PRY"/>
    <property type="match status" value="1"/>
</dbReference>
<accession>A0A3Q1FJM3</accession>
<dbReference type="STRING" id="80966.ENSAPOP00000007065"/>
<dbReference type="InterPro" id="IPR013320">
    <property type="entry name" value="ConA-like_dom_sf"/>
</dbReference>
<evidence type="ECO:0000259" key="9">
    <source>
        <dbReference type="PROSITE" id="PS50837"/>
    </source>
</evidence>
<dbReference type="PROSITE" id="PS50837">
    <property type="entry name" value="NACHT"/>
    <property type="match status" value="1"/>
</dbReference>
<dbReference type="GeneTree" id="ENSGT01150000286904"/>
<dbReference type="GO" id="GO:0005737">
    <property type="term" value="C:cytoplasm"/>
    <property type="evidence" value="ECO:0007669"/>
    <property type="project" value="UniProtKB-SubCell"/>
</dbReference>
<dbReference type="PRINTS" id="PR01407">
    <property type="entry name" value="BUTYPHLNCDUF"/>
</dbReference>
<evidence type="ECO:0000313" key="11">
    <source>
        <dbReference type="Proteomes" id="UP000257200"/>
    </source>
</evidence>
<dbReference type="PROSITE" id="PS50188">
    <property type="entry name" value="B302_SPRY"/>
    <property type="match status" value="1"/>
</dbReference>
<evidence type="ECO:0000259" key="8">
    <source>
        <dbReference type="PROSITE" id="PS50188"/>
    </source>
</evidence>
<dbReference type="SMART" id="SM00449">
    <property type="entry name" value="SPRY"/>
    <property type="match status" value="1"/>
</dbReference>
<dbReference type="Pfam" id="PF13516">
    <property type="entry name" value="LRR_6"/>
    <property type="match status" value="4"/>
</dbReference>
<dbReference type="InterPro" id="IPR003879">
    <property type="entry name" value="Butyrophylin_SPRY"/>
</dbReference>
<keyword evidence="4" id="KW-0677">Repeat</keyword>
<dbReference type="FunFam" id="3.40.50.300:FF:000210">
    <property type="entry name" value="Si:dkey-16p6.1"/>
    <property type="match status" value="1"/>
</dbReference>
<dbReference type="SUPFAM" id="SSF49899">
    <property type="entry name" value="Concanavalin A-like lectins/glucanases"/>
    <property type="match status" value="1"/>
</dbReference>
<dbReference type="SUPFAM" id="SSF52047">
    <property type="entry name" value="RNI-like"/>
    <property type="match status" value="1"/>
</dbReference>
<evidence type="ECO:0000256" key="5">
    <source>
        <dbReference type="ARBA" id="ARBA00022741"/>
    </source>
</evidence>
<dbReference type="Gene3D" id="3.80.10.10">
    <property type="entry name" value="Ribonuclease Inhibitor"/>
    <property type="match status" value="1"/>
</dbReference>
<feature type="domain" description="B30.2/SPRY" evidence="8">
    <location>
        <begin position="1019"/>
        <end position="1217"/>
    </location>
</feature>
<feature type="domain" description="NACHT" evidence="9">
    <location>
        <begin position="344"/>
        <end position="476"/>
    </location>
</feature>
<feature type="compositionally biased region" description="Low complexity" evidence="7">
    <location>
        <begin position="155"/>
        <end position="165"/>
    </location>
</feature>
<reference evidence="10" key="1">
    <citation type="submission" date="2025-08" db="UniProtKB">
        <authorList>
            <consortium name="Ensembl"/>
        </authorList>
    </citation>
    <scope>IDENTIFICATION</scope>
</reference>
<keyword evidence="11" id="KW-1185">Reference proteome</keyword>
<dbReference type="SMART" id="SM00589">
    <property type="entry name" value="PRY"/>
    <property type="match status" value="1"/>
</dbReference>
<sequence>MSDCDSDEESSVASFAQSHQSKEYPPGLSTEHKPSKLSEALKMRDCDSDEESSAASFAQSHQSKEYPPGLSAKHKPSKLSEALKMRDCDSDEESSAASLAQSHQSKEYPPGLSTGHKPSKLSDALKMSGCDADEESSAASLAQSHQYKDYPPGLSAAGTSGQTTSSRLQTQGTLKVFESNAVAFLNKALKTHKKVLPAKYKGLFEKDEQEDEAGEKLLECDSETSEAALRVILHILETMNHDEHPRILQQSHYETVEKYQRKLRSALKRKHGCLLEVINAEQQPVPLKKIYTKLYLIEGDSGEVNNEHELRQIEDSFHKQSSSETLIKCEDVFKPLPNQRQKIRTVLTKGIAGIGKTVLSQKFILDWSNDKTNQDIQLLFSLPFRELNLFRNQKVSLMALLYEFCPGLKESGIKDVTAYRILFILDGLDECRFQLDFKDRCSDAAQSTSVDVLLSSLIAGHLLPNANVWITTRPAAASLIPPEYIDRVTEIRGFNNLQKEQYFHKKLEDEDLAKRVIANIRSARSLYIMCHVPLFCWISSIVLGKMCAKAGTGKMPKTLTQMYIHFLAHQTTQMFVKYSEEQQLDSKGNNKMILALGKLAYQQLEKGNLIFYEDDLRECDIDVKEASVYSGVFTQVFREESFMQKKVFCFVHLSVQEFLAALYVHVMYKVYGFNLMKKTEKTSQTKLVSELHKAAVDRALQSDNGHLNLFLRFLLGLSLESNQGLLRHLKIQVEPNDDQSHKETIKYIKEKIQDESLHPAKYINLCHCLNELNDVSLVDDLRNCLDSDRDSMMDKCSSAANWAALVFVLLTSPEGSEEIQLKKYSRTEEGLKRLLPVIKASTSAKLNDCNLTSNACQMLSSALSSASSRLCELDLTDNTIQDSGVEFLCSRLQSQQFRLKTLRLIRCGLTGKCCQSLASVLSFNPSRLRNLNLSHNDIEDSGVQLLCLGLGNKSCKLETLRLEFCSITQEGCVFLASAVKSNPSHLSELDLSNNHLGKSGEETLSQALQEARCEFIKLGVKQNAEHWFKPGLRQYSRDLTLDLNTIHKLLIVSEDKQTVSWSSKEQSYSDHPDRFDYWTIVLFKQGLTSRCYWEVEWAGQWAGIGVTYKSIGRKGPDNDCVLGYNKLSWCVHCSDHGYRAYHDFESVIPQVPLAGSRRVAVYLDWEGGVVSFYRVSSGGSLAHLRTFQTEFTEPLYPAFKVWGKGSSLRLCKVGERAAANE</sequence>
<name>A0A3Q1FJM3_9TELE</name>
<dbReference type="InParanoid" id="A0A3Q1FJM3"/>
<dbReference type="CDD" id="cd16040">
    <property type="entry name" value="SPRY_PRY_SNTX"/>
    <property type="match status" value="1"/>
</dbReference>
<keyword evidence="6" id="KW-0067">ATP-binding</keyword>
<organism evidence="10 11">
    <name type="scientific">Acanthochromis polyacanthus</name>
    <name type="common">spiny chromis</name>
    <dbReference type="NCBI Taxonomy" id="80966"/>
    <lineage>
        <taxon>Eukaryota</taxon>
        <taxon>Metazoa</taxon>
        <taxon>Chordata</taxon>
        <taxon>Craniata</taxon>
        <taxon>Vertebrata</taxon>
        <taxon>Euteleostomi</taxon>
        <taxon>Actinopterygii</taxon>
        <taxon>Neopterygii</taxon>
        <taxon>Teleostei</taxon>
        <taxon>Neoteleostei</taxon>
        <taxon>Acanthomorphata</taxon>
        <taxon>Ovalentaria</taxon>
        <taxon>Pomacentridae</taxon>
        <taxon>Acanthochromis</taxon>
    </lineage>
</organism>
<evidence type="ECO:0000256" key="6">
    <source>
        <dbReference type="ARBA" id="ARBA00022840"/>
    </source>
</evidence>
<dbReference type="InterPro" id="IPR051261">
    <property type="entry name" value="NLR"/>
</dbReference>
<evidence type="ECO:0000256" key="3">
    <source>
        <dbReference type="ARBA" id="ARBA00022614"/>
    </source>
</evidence>
<reference evidence="10" key="2">
    <citation type="submission" date="2025-09" db="UniProtKB">
        <authorList>
            <consortium name="Ensembl"/>
        </authorList>
    </citation>
    <scope>IDENTIFICATION</scope>
</reference>
<dbReference type="Pfam" id="PF00622">
    <property type="entry name" value="SPRY"/>
    <property type="match status" value="1"/>
</dbReference>
<dbReference type="InterPro" id="IPR007111">
    <property type="entry name" value="NACHT_NTPase"/>
</dbReference>
<dbReference type="PROSITE" id="PS51450">
    <property type="entry name" value="LRR"/>
    <property type="match status" value="1"/>
</dbReference>
<dbReference type="InterPro" id="IPR027417">
    <property type="entry name" value="P-loop_NTPase"/>
</dbReference>
<dbReference type="Gene3D" id="3.40.50.300">
    <property type="entry name" value="P-loop containing nucleotide triphosphate hydrolases"/>
    <property type="match status" value="1"/>
</dbReference>
<keyword evidence="2" id="KW-0963">Cytoplasm</keyword>
<dbReference type="PANTHER" id="PTHR24106">
    <property type="entry name" value="NACHT, LRR AND CARD DOMAINS-CONTAINING"/>
    <property type="match status" value="1"/>
</dbReference>
<dbReference type="Pfam" id="PF05729">
    <property type="entry name" value="NACHT"/>
    <property type="match status" value="1"/>
</dbReference>
<dbReference type="InterPro" id="IPR032675">
    <property type="entry name" value="LRR_dom_sf"/>
</dbReference>
<dbReference type="InterPro" id="IPR001870">
    <property type="entry name" value="B30.2/SPRY"/>
</dbReference>
<dbReference type="InterPro" id="IPR041075">
    <property type="entry name" value="NOD1/2_WH"/>
</dbReference>
<feature type="compositionally biased region" description="Basic and acidic residues" evidence="7">
    <location>
        <begin position="30"/>
        <end position="46"/>
    </location>
</feature>
<dbReference type="SMART" id="SM00368">
    <property type="entry name" value="LRR_RI"/>
    <property type="match status" value="5"/>
</dbReference>
<dbReference type="InterPro" id="IPR041267">
    <property type="entry name" value="NLRP_HD2"/>
</dbReference>
<dbReference type="Pfam" id="PF17779">
    <property type="entry name" value="WHD_NOD2"/>
    <property type="match status" value="1"/>
</dbReference>
<dbReference type="Proteomes" id="UP000257200">
    <property type="component" value="Unplaced"/>
</dbReference>
<comment type="subcellular location">
    <subcellularLocation>
        <location evidence="1">Cytoplasm</location>
    </subcellularLocation>
</comment>
<dbReference type="Pfam" id="PF17776">
    <property type="entry name" value="NLRC4_HD2"/>
    <property type="match status" value="1"/>
</dbReference>
<dbReference type="AlphaFoldDB" id="A0A3Q1FJM3"/>
<keyword evidence="3" id="KW-0433">Leucine-rich repeat</keyword>
<evidence type="ECO:0000256" key="1">
    <source>
        <dbReference type="ARBA" id="ARBA00004496"/>
    </source>
</evidence>
<dbReference type="InterPro" id="IPR029495">
    <property type="entry name" value="NACHT-assoc"/>
</dbReference>
<dbReference type="SMART" id="SM01288">
    <property type="entry name" value="FISNA"/>
    <property type="match status" value="1"/>
</dbReference>